<evidence type="ECO:0000256" key="2">
    <source>
        <dbReference type="ARBA" id="ARBA00022676"/>
    </source>
</evidence>
<dbReference type="PIRSF" id="PIRSF036289">
    <property type="entry name" value="Glycosyl_hydrolase_malt_phosph"/>
    <property type="match status" value="1"/>
</dbReference>
<dbReference type="GO" id="GO:0030246">
    <property type="term" value="F:carbohydrate binding"/>
    <property type="evidence" value="ECO:0007669"/>
    <property type="project" value="InterPro"/>
</dbReference>
<gene>
    <name evidence="9" type="ORF">ESZ91_05140</name>
</gene>
<name>A0A4V1QV85_9FIRM</name>
<dbReference type="Pfam" id="PF03636">
    <property type="entry name" value="Glyco_hydro_65N"/>
    <property type="match status" value="1"/>
</dbReference>
<sequence>MRKIHSNVPVLFVPEEWTVTEYGFNKGRSLPNETVFSVGNGYLGVRGYFEEGVPSGVPCEQSLLINGVYEYHPYRHIWQRPGFPGRYHSIFSQVNALALKVYADGELCTPFESAENYMRRLDLKNGVMKREYDLITSANKRLHISLQRFACQNDVHVLMHRVEISSDEKISVRIETPLCLPARADGIRKEEIGGDNAVRLHLLSLSRKDNARSIDYRAEVSAFRVACALEERAQGLSLQKEDMADLFVNVFSGETGKGVLTLERAASFYTDSDCDEPLSAAKKSAAAAIGKGFGGCLAESETLWQKFWDNADLQIEGDLMVQQGVRFSLFMLQISAGKDGKTNIGANGLTGTGYMGHTFWDTEIFMTPAFLYSSPEVAKQLLLYRYNILPNAEKRAAEMDDVGALYSWNSINGEECGHVFEAATAQYHLNCDIFYAIKRYYLATDDWQFMKDYGIEMLAKTSKCLSHRGNFIEHKGGKFCINGICGPDEYNPVVNNNLYTNWLTRDQFYFTLQMLEKLRAEDESAYLRMLNLCDCDENELARWKRAADNMYIAYDETLDLYLQDDDFLDKDPIDVDAIPPEKLPLLTHLHPLNLWRYQVIKQADIVLLIYLYSHEFTREMKRKIFDFYEPKTIHDSSLSAGIHCIVAQDIGYAAEAYGYLKQAARMDLDDVNRNTFNGVHSACQGSAYMMIVNGFAGMRDYGGKLHFKPAIPEGWQKYSFKIAYRGRRLRVTVEKEKTQILLSEGEPMEVEINGRAVMLSKDRPYCCRTED</sequence>
<reference evidence="9 10" key="1">
    <citation type="journal article" date="2019" name="Gut">
        <title>Antibiotics-induced monodominance of a novel gut bacterial order.</title>
        <authorList>
            <person name="Hildebrand F."/>
            <person name="Moitinho-Silva L."/>
            <person name="Blasche S."/>
            <person name="Jahn M.T."/>
            <person name="Gossmann T.I."/>
            <person name="Heuerta-Cepas J."/>
            <person name="Hercog R."/>
            <person name="Luetge M."/>
            <person name="Bahram M."/>
            <person name="Pryszlak A."/>
            <person name="Alves R.J."/>
            <person name="Waszak S.M."/>
            <person name="Zhu A."/>
            <person name="Ye L."/>
            <person name="Costea P.I."/>
            <person name="Aalvink S."/>
            <person name="Belzer C."/>
            <person name="Forslund S.K."/>
            <person name="Sunagawa S."/>
            <person name="Hentschel U."/>
            <person name="Merten C."/>
            <person name="Patil K.R."/>
            <person name="Benes V."/>
            <person name="Bork P."/>
        </authorList>
    </citation>
    <scope>NUCLEOTIDE SEQUENCE [LARGE SCALE GENOMIC DNA]</scope>
    <source>
        <strain evidence="9 10">HDS1380</strain>
    </source>
</reference>
<dbReference type="GO" id="GO:0016757">
    <property type="term" value="F:glycosyltransferase activity"/>
    <property type="evidence" value="ECO:0007669"/>
    <property type="project" value="UniProtKB-KW"/>
</dbReference>
<dbReference type="InterPro" id="IPR012341">
    <property type="entry name" value="6hp_glycosidase-like_sf"/>
</dbReference>
<keyword evidence="10" id="KW-1185">Reference proteome</keyword>
<dbReference type="AlphaFoldDB" id="A0A4V1QV85"/>
<keyword evidence="3" id="KW-0808">Transferase</keyword>
<evidence type="ECO:0000313" key="9">
    <source>
        <dbReference type="EMBL" id="RXZ61776.1"/>
    </source>
</evidence>
<dbReference type="InterPro" id="IPR011013">
    <property type="entry name" value="Gal_mutarotase_sf_dom"/>
</dbReference>
<dbReference type="InterPro" id="IPR005196">
    <property type="entry name" value="Glyco_hydro_65_N"/>
</dbReference>
<dbReference type="InterPro" id="IPR005195">
    <property type="entry name" value="Glyco_hydro_65_M"/>
</dbReference>
<dbReference type="EMBL" id="SDOZ01000002">
    <property type="protein sequence ID" value="RXZ61776.1"/>
    <property type="molecule type" value="Genomic_DNA"/>
</dbReference>
<evidence type="ECO:0000259" key="8">
    <source>
        <dbReference type="Pfam" id="PF03636"/>
    </source>
</evidence>
<evidence type="ECO:0000256" key="4">
    <source>
        <dbReference type="PIRSR" id="PIRSR036289-50"/>
    </source>
</evidence>
<keyword evidence="2" id="KW-0328">Glycosyltransferase</keyword>
<dbReference type="Pfam" id="PF03633">
    <property type="entry name" value="Glyco_hydro_65C"/>
    <property type="match status" value="1"/>
</dbReference>
<keyword evidence="9" id="KW-0378">Hydrolase</keyword>
<comment type="caution">
    <text evidence="9">The sequence shown here is derived from an EMBL/GenBank/DDBJ whole genome shotgun (WGS) entry which is preliminary data.</text>
</comment>
<feature type="domain" description="Glycoside hydrolase family 65 central catalytic" evidence="6">
    <location>
        <begin position="326"/>
        <end position="687"/>
    </location>
</feature>
<evidence type="ECO:0000256" key="1">
    <source>
        <dbReference type="ARBA" id="ARBA00006768"/>
    </source>
</evidence>
<dbReference type="Gene3D" id="2.60.420.10">
    <property type="entry name" value="Maltose phosphorylase, domain 3"/>
    <property type="match status" value="1"/>
</dbReference>
<dbReference type="InterPro" id="IPR037018">
    <property type="entry name" value="GH65_N"/>
</dbReference>
<dbReference type="GO" id="GO:0005975">
    <property type="term" value="P:carbohydrate metabolic process"/>
    <property type="evidence" value="ECO:0007669"/>
    <property type="project" value="InterPro"/>
</dbReference>
<protein>
    <submittedName>
        <fullName evidence="9">Glycoside hydrolase family 65 protein</fullName>
    </submittedName>
</protein>
<dbReference type="Proteomes" id="UP000291269">
    <property type="component" value="Unassembled WGS sequence"/>
</dbReference>
<dbReference type="Pfam" id="PF03632">
    <property type="entry name" value="Glyco_hydro_65m"/>
    <property type="match status" value="1"/>
</dbReference>
<feature type="active site" description="Proton donor" evidence="4">
    <location>
        <position position="489"/>
    </location>
</feature>
<evidence type="ECO:0000259" key="6">
    <source>
        <dbReference type="Pfam" id="PF03632"/>
    </source>
</evidence>
<dbReference type="InterPro" id="IPR017045">
    <property type="entry name" value="Malt_Pase/Glycosyl_Hdrlase"/>
</dbReference>
<feature type="domain" description="Glycoside hydrolase family 65 N-terminal" evidence="8">
    <location>
        <begin position="21"/>
        <end position="238"/>
    </location>
</feature>
<evidence type="ECO:0000313" key="10">
    <source>
        <dbReference type="Proteomes" id="UP000291269"/>
    </source>
</evidence>
<evidence type="ECO:0000256" key="5">
    <source>
        <dbReference type="PIRSR" id="PIRSR036289-51"/>
    </source>
</evidence>
<evidence type="ECO:0000259" key="7">
    <source>
        <dbReference type="Pfam" id="PF03633"/>
    </source>
</evidence>
<feature type="binding site" evidence="5">
    <location>
        <begin position="360"/>
        <end position="361"/>
    </location>
    <ligand>
        <name>substrate</name>
    </ligand>
</feature>
<dbReference type="PANTHER" id="PTHR11051:SF8">
    <property type="entry name" value="PROTEIN-GLUCOSYLGALACTOSYLHYDROXYLYSINE GLUCOSIDASE"/>
    <property type="match status" value="1"/>
</dbReference>
<dbReference type="Gene3D" id="1.50.10.10">
    <property type="match status" value="1"/>
</dbReference>
<dbReference type="GO" id="GO:0004553">
    <property type="term" value="F:hydrolase activity, hydrolyzing O-glycosyl compounds"/>
    <property type="evidence" value="ECO:0007669"/>
    <property type="project" value="TreeGrafter"/>
</dbReference>
<proteinExistence type="inferred from homology"/>
<dbReference type="InterPro" id="IPR008928">
    <property type="entry name" value="6-hairpin_glycosidase_sf"/>
</dbReference>
<dbReference type="OrthoDB" id="9758855at2"/>
<organism evidence="9 10">
    <name type="scientific">Candidatus Borkfalkia ceftriaxoniphila</name>
    <dbReference type="NCBI Taxonomy" id="2508949"/>
    <lineage>
        <taxon>Bacteria</taxon>
        <taxon>Bacillati</taxon>
        <taxon>Bacillota</taxon>
        <taxon>Clostridia</taxon>
        <taxon>Christensenellales</taxon>
        <taxon>Christensenellaceae</taxon>
        <taxon>Candidatus Borkfalkia</taxon>
    </lineage>
</organism>
<accession>A0A4V1QV85</accession>
<dbReference type="PANTHER" id="PTHR11051">
    <property type="entry name" value="GLYCOSYL HYDROLASE-RELATED"/>
    <property type="match status" value="1"/>
</dbReference>
<evidence type="ECO:0000256" key="3">
    <source>
        <dbReference type="ARBA" id="ARBA00022679"/>
    </source>
</evidence>
<feature type="binding site" evidence="5">
    <location>
        <begin position="601"/>
        <end position="602"/>
    </location>
    <ligand>
        <name>substrate</name>
    </ligand>
</feature>
<dbReference type="InterPro" id="IPR005194">
    <property type="entry name" value="Glyco_hydro_65_C"/>
</dbReference>
<dbReference type="RefSeq" id="WP_129224775.1">
    <property type="nucleotide sequence ID" value="NZ_SDOZ01000002.1"/>
</dbReference>
<feature type="domain" description="Glycoside hydrolase family 65 C-terminal" evidence="7">
    <location>
        <begin position="698"/>
        <end position="757"/>
    </location>
</feature>
<comment type="similarity">
    <text evidence="1">Belongs to the glycosyl hydrolase 65 family.</text>
</comment>
<dbReference type="SUPFAM" id="SSF74650">
    <property type="entry name" value="Galactose mutarotase-like"/>
    <property type="match status" value="1"/>
</dbReference>
<dbReference type="Gene3D" id="2.70.98.40">
    <property type="entry name" value="Glycoside hydrolase, family 65, N-terminal domain"/>
    <property type="match status" value="1"/>
</dbReference>
<dbReference type="SUPFAM" id="SSF48208">
    <property type="entry name" value="Six-hairpin glycosidases"/>
    <property type="match status" value="1"/>
</dbReference>